<reference evidence="5 6" key="1">
    <citation type="submission" date="2021-03" db="EMBL/GenBank/DDBJ databases">
        <title>Actinoplanes flavus sp. nov., a novel actinomycete isolated from Coconut Palm rhizosphere soil.</title>
        <authorList>
            <person name="Luo X."/>
        </authorList>
    </citation>
    <scope>NUCLEOTIDE SEQUENCE [LARGE SCALE GENOMIC DNA]</scope>
    <source>
        <strain evidence="5 6">NEAU-H7</strain>
    </source>
</reference>
<accession>A0ABS3UCR7</accession>
<comment type="similarity">
    <text evidence="1">Belongs to the BlaI transcriptional regulatory family.</text>
</comment>
<evidence type="ECO:0000256" key="3">
    <source>
        <dbReference type="ARBA" id="ARBA00023125"/>
    </source>
</evidence>
<dbReference type="InterPro" id="IPR036388">
    <property type="entry name" value="WH-like_DNA-bd_sf"/>
</dbReference>
<protein>
    <submittedName>
        <fullName evidence="5">BlaI/MecI/CopY family transcriptional regulator</fullName>
    </submittedName>
</protein>
<organism evidence="5 6">
    <name type="scientific">Actinoplanes flavus</name>
    <dbReference type="NCBI Taxonomy" id="2820290"/>
    <lineage>
        <taxon>Bacteria</taxon>
        <taxon>Bacillati</taxon>
        <taxon>Actinomycetota</taxon>
        <taxon>Actinomycetes</taxon>
        <taxon>Micromonosporales</taxon>
        <taxon>Micromonosporaceae</taxon>
        <taxon>Actinoplanes</taxon>
    </lineage>
</organism>
<keyword evidence="2" id="KW-0805">Transcription regulation</keyword>
<dbReference type="EMBL" id="JAGFNS010000002">
    <property type="protein sequence ID" value="MBO3736573.1"/>
    <property type="molecule type" value="Genomic_DNA"/>
</dbReference>
<evidence type="ECO:0000313" key="6">
    <source>
        <dbReference type="Proteomes" id="UP000679690"/>
    </source>
</evidence>
<keyword evidence="3" id="KW-0238">DNA-binding</keyword>
<evidence type="ECO:0000313" key="5">
    <source>
        <dbReference type="EMBL" id="MBO3736573.1"/>
    </source>
</evidence>
<sequence>MRGFGDLESAIMQALWDQDGPTSVRQVWSVLQPDRPLAYNTVLTVVDNLYKKGWLHRERDGRAFRYWPKATRADYGVQLMRDAMAESGDPAGSLVNFVRQLDDQQSAALREALQTYEAGENPS</sequence>
<dbReference type="InterPro" id="IPR005650">
    <property type="entry name" value="BlaI_family"/>
</dbReference>
<name>A0ABS3UCR7_9ACTN</name>
<comment type="caution">
    <text evidence="5">The sequence shown here is derived from an EMBL/GenBank/DDBJ whole genome shotgun (WGS) entry which is preliminary data.</text>
</comment>
<dbReference type="Gene3D" id="1.10.10.10">
    <property type="entry name" value="Winged helix-like DNA-binding domain superfamily/Winged helix DNA-binding domain"/>
    <property type="match status" value="1"/>
</dbReference>
<keyword evidence="6" id="KW-1185">Reference proteome</keyword>
<dbReference type="Pfam" id="PF03965">
    <property type="entry name" value="Penicillinase_R"/>
    <property type="match status" value="1"/>
</dbReference>
<keyword evidence="4" id="KW-0804">Transcription</keyword>
<dbReference type="InterPro" id="IPR036390">
    <property type="entry name" value="WH_DNA-bd_sf"/>
</dbReference>
<evidence type="ECO:0000256" key="2">
    <source>
        <dbReference type="ARBA" id="ARBA00023015"/>
    </source>
</evidence>
<evidence type="ECO:0000256" key="1">
    <source>
        <dbReference type="ARBA" id="ARBA00011046"/>
    </source>
</evidence>
<dbReference type="Proteomes" id="UP000679690">
    <property type="component" value="Unassembled WGS sequence"/>
</dbReference>
<dbReference type="RefSeq" id="WP_208465788.1">
    <property type="nucleotide sequence ID" value="NZ_JAGFNS010000002.1"/>
</dbReference>
<dbReference type="SUPFAM" id="SSF46785">
    <property type="entry name" value="Winged helix' DNA-binding domain"/>
    <property type="match status" value="1"/>
</dbReference>
<proteinExistence type="inferred from homology"/>
<gene>
    <name evidence="5" type="ORF">J5X75_03455</name>
</gene>
<evidence type="ECO:0000256" key="4">
    <source>
        <dbReference type="ARBA" id="ARBA00023163"/>
    </source>
</evidence>
<dbReference type="Gene3D" id="6.10.140.850">
    <property type="match status" value="1"/>
</dbReference>